<evidence type="ECO:0000256" key="6">
    <source>
        <dbReference type="ARBA" id="ARBA00047942"/>
    </source>
</evidence>
<dbReference type="RefSeq" id="WP_096404785.1">
    <property type="nucleotide sequence ID" value="NZ_AP014597.1"/>
</dbReference>
<dbReference type="EC" id="2.1.1.72" evidence="2"/>
<dbReference type="SUPFAM" id="SSF53335">
    <property type="entry name" value="S-adenosyl-L-methionine-dependent methyltransferases"/>
    <property type="match status" value="1"/>
</dbReference>
<gene>
    <name evidence="7" type="ORF">PIOMA14_I_0118</name>
    <name evidence="8" type="ORF">PIOMA14_II_0755</name>
</gene>
<dbReference type="Proteomes" id="UP000217431">
    <property type="component" value="Chromosome I"/>
</dbReference>
<dbReference type="Gene3D" id="1.10.1020.10">
    <property type="entry name" value="Adenine-specific Methyltransferase, Domain 2"/>
    <property type="match status" value="1"/>
</dbReference>
<evidence type="ECO:0000256" key="1">
    <source>
        <dbReference type="ARBA" id="ARBA00006594"/>
    </source>
</evidence>
<dbReference type="REBASE" id="133870">
    <property type="entry name" value="M.Pin14ORF755P"/>
</dbReference>
<dbReference type="Gene3D" id="3.40.50.150">
    <property type="entry name" value="Vaccinia Virus protein VP39"/>
    <property type="match status" value="1"/>
</dbReference>
<evidence type="ECO:0000256" key="4">
    <source>
        <dbReference type="ARBA" id="ARBA00022679"/>
    </source>
</evidence>
<dbReference type="GO" id="GO:0032259">
    <property type="term" value="P:methylation"/>
    <property type="evidence" value="ECO:0007669"/>
    <property type="project" value="UniProtKB-KW"/>
</dbReference>
<dbReference type="GO" id="GO:0009307">
    <property type="term" value="P:DNA restriction-modification system"/>
    <property type="evidence" value="ECO:0007669"/>
    <property type="project" value="InterPro"/>
</dbReference>
<evidence type="ECO:0000313" key="9">
    <source>
        <dbReference type="Proteomes" id="UP000217431"/>
    </source>
</evidence>
<name>A0A0S3UGJ0_PREIN</name>
<dbReference type="Proteomes" id="UP000217431">
    <property type="component" value="Chromosome II"/>
</dbReference>
<dbReference type="REBASE" id="133869">
    <property type="entry name" value="M.Pin14ORF118P"/>
</dbReference>
<dbReference type="AlphaFoldDB" id="A0A0S3UGJ0"/>
<dbReference type="EMBL" id="AP014597">
    <property type="protein sequence ID" value="BAU16627.1"/>
    <property type="molecule type" value="Genomic_DNA"/>
</dbReference>
<evidence type="ECO:0000256" key="3">
    <source>
        <dbReference type="ARBA" id="ARBA00022603"/>
    </source>
</evidence>
<comment type="similarity">
    <text evidence="1">Belongs to the N(4)/N(6)-methyltransferase family.</text>
</comment>
<sequence length="279" mass="32473">MKRKEYNSAPLPFQGQKRRFAKEYTKILRQYPDDAVFVDLFGGSGLLSHITKRQKPNATVVYNDFDNYRQRLVHIEQTNELLGQLREVVKDVPRAKLMPGDVKAAVIRCIEEHNARYGYVDYITLSSSLMFSAEYATTLNSFKKESMYNRVRRSDYSLCEDYLSGLTIVSEDYKSLFDRYKEIPNVVFLVDPPYLNTEVDSYNMNWRLGDYLDVILVLLKHPFVFFTSNRSSVVELCEWLAHNGGLPNPFGRCNKIEIEALLNHHAGYIDMMYYTTFKG</sequence>
<protein>
    <recommendedName>
        <fullName evidence="2">site-specific DNA-methyltransferase (adenine-specific)</fullName>
        <ecNumber evidence="2">2.1.1.72</ecNumber>
    </recommendedName>
</protein>
<proteinExistence type="inferred from homology"/>
<dbReference type="EMBL" id="AP014598">
    <property type="protein sequence ID" value="BAU19259.1"/>
    <property type="molecule type" value="Genomic_DNA"/>
</dbReference>
<evidence type="ECO:0000256" key="2">
    <source>
        <dbReference type="ARBA" id="ARBA00011900"/>
    </source>
</evidence>
<comment type="catalytic activity">
    <reaction evidence="6">
        <text>a 2'-deoxyadenosine in DNA + S-adenosyl-L-methionine = an N(6)-methyl-2'-deoxyadenosine in DNA + S-adenosyl-L-homocysteine + H(+)</text>
        <dbReference type="Rhea" id="RHEA:15197"/>
        <dbReference type="Rhea" id="RHEA-COMP:12418"/>
        <dbReference type="Rhea" id="RHEA-COMP:12419"/>
        <dbReference type="ChEBI" id="CHEBI:15378"/>
        <dbReference type="ChEBI" id="CHEBI:57856"/>
        <dbReference type="ChEBI" id="CHEBI:59789"/>
        <dbReference type="ChEBI" id="CHEBI:90615"/>
        <dbReference type="ChEBI" id="CHEBI:90616"/>
        <dbReference type="EC" id="2.1.1.72"/>
    </reaction>
</comment>
<dbReference type="GO" id="GO:0009007">
    <property type="term" value="F:site-specific DNA-methyltransferase (adenine-specific) activity"/>
    <property type="evidence" value="ECO:0007669"/>
    <property type="project" value="UniProtKB-EC"/>
</dbReference>
<keyword evidence="5" id="KW-0949">S-adenosyl-L-methionine</keyword>
<dbReference type="InterPro" id="IPR012327">
    <property type="entry name" value="MeTrfase_D12"/>
</dbReference>
<dbReference type="InterPro" id="IPR023095">
    <property type="entry name" value="Ade_MeTrfase_dom_2"/>
</dbReference>
<accession>A0A0S3UGJ0</accession>
<evidence type="ECO:0000313" key="8">
    <source>
        <dbReference type="EMBL" id="BAU19259.1"/>
    </source>
</evidence>
<evidence type="ECO:0000256" key="5">
    <source>
        <dbReference type="ARBA" id="ARBA00022691"/>
    </source>
</evidence>
<reference evidence="7 9" key="1">
    <citation type="journal article" date="2016" name="DNA Res.">
        <title>The complete genome sequencing of Prevotella intermedia strain OMA14 and a subsequent fine-scale, intra-species genomic comparison reveal an unusual amplification of conjugative and mobile transposons and identify a novel Prevotella-lineage-specific repeat.</title>
        <authorList>
            <person name="Naito M."/>
            <person name="Ogura Y."/>
            <person name="Itoh T."/>
            <person name="Shoji M."/>
            <person name="Okamoto M."/>
            <person name="Hayashi T."/>
            <person name="Nakayama K."/>
        </authorList>
    </citation>
    <scope>NUCLEOTIDE SEQUENCE [LARGE SCALE GENOMIC DNA]</scope>
    <source>
        <strain evidence="7 9">OMA14</strain>
    </source>
</reference>
<dbReference type="InterPro" id="IPR029063">
    <property type="entry name" value="SAM-dependent_MTases_sf"/>
</dbReference>
<organism evidence="7 9">
    <name type="scientific">Prevotella intermedia</name>
    <dbReference type="NCBI Taxonomy" id="28131"/>
    <lineage>
        <taxon>Bacteria</taxon>
        <taxon>Pseudomonadati</taxon>
        <taxon>Bacteroidota</taxon>
        <taxon>Bacteroidia</taxon>
        <taxon>Bacteroidales</taxon>
        <taxon>Prevotellaceae</taxon>
        <taxon>Prevotella</taxon>
    </lineage>
</organism>
<keyword evidence="3" id="KW-0489">Methyltransferase</keyword>
<dbReference type="Pfam" id="PF02086">
    <property type="entry name" value="MethyltransfD12"/>
    <property type="match status" value="1"/>
</dbReference>
<evidence type="ECO:0000313" key="7">
    <source>
        <dbReference type="EMBL" id="BAU16627.1"/>
    </source>
</evidence>
<keyword evidence="4" id="KW-0808">Transferase</keyword>